<protein>
    <recommendedName>
        <fullName evidence="1">Glycosyl transferase family 1 domain-containing protein</fullName>
    </recommendedName>
</protein>
<evidence type="ECO:0000259" key="1">
    <source>
        <dbReference type="Pfam" id="PF00534"/>
    </source>
</evidence>
<feature type="domain" description="Glycosyl transferase family 1" evidence="1">
    <location>
        <begin position="208"/>
        <end position="380"/>
    </location>
</feature>
<dbReference type="CDD" id="cd03801">
    <property type="entry name" value="GT4_PimA-like"/>
    <property type="match status" value="1"/>
</dbReference>
<reference evidence="2 3" key="1">
    <citation type="submission" date="2016-02" db="EMBL/GenBank/DDBJ databases">
        <authorList>
            <person name="Wen L."/>
            <person name="He K."/>
            <person name="Yang H."/>
        </authorList>
    </citation>
    <scope>NUCLEOTIDE SEQUENCE [LARGE SCALE GENOMIC DNA]</scope>
    <source>
        <strain evidence="2 3">CZ1127</strain>
    </source>
</reference>
<dbReference type="InterPro" id="IPR001296">
    <property type="entry name" value="Glyco_trans_1"/>
</dbReference>
<evidence type="ECO:0000313" key="2">
    <source>
        <dbReference type="EMBL" id="ANW96310.1"/>
    </source>
</evidence>
<dbReference type="STRING" id="1790137.AXE80_08475"/>
<proteinExistence type="predicted"/>
<dbReference type="KEGG" id="wfu:AXE80_08475"/>
<keyword evidence="3" id="KW-1185">Reference proteome</keyword>
<dbReference type="AlphaFoldDB" id="A0A1B1Y6B7"/>
<dbReference type="RefSeq" id="WP_068826300.1">
    <property type="nucleotide sequence ID" value="NZ_CP014224.1"/>
</dbReference>
<dbReference type="PANTHER" id="PTHR45947:SF3">
    <property type="entry name" value="SULFOQUINOVOSYL TRANSFERASE SQD2"/>
    <property type="match status" value="1"/>
</dbReference>
<dbReference type="EMBL" id="CP014224">
    <property type="protein sequence ID" value="ANW96310.1"/>
    <property type="molecule type" value="Genomic_DNA"/>
</dbReference>
<dbReference type="SUPFAM" id="SSF53756">
    <property type="entry name" value="UDP-Glycosyltransferase/glycogen phosphorylase"/>
    <property type="match status" value="1"/>
</dbReference>
<accession>A0A1B1Y6B7</accession>
<dbReference type="OrthoDB" id="832722at2"/>
<evidence type="ECO:0000313" key="3">
    <source>
        <dbReference type="Proteomes" id="UP000092967"/>
    </source>
</evidence>
<dbReference type="InterPro" id="IPR050194">
    <property type="entry name" value="Glycosyltransferase_grp1"/>
</dbReference>
<organism evidence="2 3">
    <name type="scientific">Wenyingzhuangia fucanilytica</name>
    <dbReference type="NCBI Taxonomy" id="1790137"/>
    <lineage>
        <taxon>Bacteria</taxon>
        <taxon>Pseudomonadati</taxon>
        <taxon>Bacteroidota</taxon>
        <taxon>Flavobacteriia</taxon>
        <taxon>Flavobacteriales</taxon>
        <taxon>Flavobacteriaceae</taxon>
        <taxon>Wenyingzhuangia</taxon>
    </lineage>
</organism>
<dbReference type="PANTHER" id="PTHR45947">
    <property type="entry name" value="SULFOQUINOVOSYL TRANSFERASE SQD2"/>
    <property type="match status" value="1"/>
</dbReference>
<dbReference type="Gene3D" id="3.40.50.2000">
    <property type="entry name" value="Glycogen Phosphorylase B"/>
    <property type="match status" value="2"/>
</dbReference>
<dbReference type="GO" id="GO:0016757">
    <property type="term" value="F:glycosyltransferase activity"/>
    <property type="evidence" value="ECO:0007669"/>
    <property type="project" value="InterPro"/>
</dbReference>
<name>A0A1B1Y6B7_9FLAO</name>
<dbReference type="Proteomes" id="UP000092967">
    <property type="component" value="Chromosome"/>
</dbReference>
<sequence length="400" mass="47153">MKKICFKIGEFPNVSETFVVNQIQYAIDLGYEVSLIIGKLKSDNIKFFSSLFKQKSLEVNIIDYSVPKSKIIRLVKWLRILMFNLFRSKEIIKFYQYSKSFSLSHLYIWYYYHKIVTKNDVVHVQFGTKAHPMDFFKKFYSFKLIVSFHGHDAFFPIGHIQQKGYYDLLFKVADVINTNTKYLTNQLINIGCPKKIIREIPVAVDVNKFKRQFKEKDNKTLKLLNVGRLHPIKGQKFLIELMSKVKEYEQDVFLTIVGTGELKKEYEDLIDKKNLHSYVKMVGAKTQQELKKIYNEHDVFLFSSIPYKSREETQGLVCLEAQASGLPIIAFNSGGVKYTFKNNETGFLCNIYDVEEMYKKVCFFYENREQVLELGSEGRKFVEENFSEDIIKNKWRKIYQ</sequence>
<gene>
    <name evidence="2" type="ORF">AXE80_08475</name>
</gene>
<dbReference type="Pfam" id="PF00534">
    <property type="entry name" value="Glycos_transf_1"/>
    <property type="match status" value="1"/>
</dbReference>